<keyword evidence="1" id="KW-0472">Membrane</keyword>
<reference evidence="3 4" key="1">
    <citation type="submission" date="2020-08" db="EMBL/GenBank/DDBJ databases">
        <title>Genome sequencing of Purple Non-Sulfur Bacteria from various extreme environments.</title>
        <authorList>
            <person name="Mayer M."/>
        </authorList>
    </citation>
    <scope>NUCLEOTIDE SEQUENCE [LARGE SCALE GENOMIC DNA]</scope>
    <source>
        <strain evidence="3 4">JA131</strain>
    </source>
</reference>
<organism evidence="3 4">
    <name type="scientific">Roseospira visakhapatnamensis</name>
    <dbReference type="NCBI Taxonomy" id="390880"/>
    <lineage>
        <taxon>Bacteria</taxon>
        <taxon>Pseudomonadati</taxon>
        <taxon>Pseudomonadota</taxon>
        <taxon>Alphaproteobacteria</taxon>
        <taxon>Rhodospirillales</taxon>
        <taxon>Rhodospirillaceae</taxon>
        <taxon>Roseospira</taxon>
    </lineage>
</organism>
<sequence length="217" mass="23522">MARSLFRLPARPALVVAGVLLPVLAWSMGLVWYAAAPPEPSAEDATRPVDAIVVLTGGSARLRAGLDLLEADPDAELFISGVPAAVTTDDLWRALDRRPSAALAARVTLGHAAADTLGNAEETAAWARARGHTSLRVVTAAYHMRRAVLEFHHVMPNRRLVPHPVYPPHVKQEEWWRFPGTASLLAGEYTKYLVALARIHLGVSLRDSVSVVKDLDP</sequence>
<evidence type="ECO:0000256" key="1">
    <source>
        <dbReference type="SAM" id="Phobius"/>
    </source>
</evidence>
<dbReference type="EMBL" id="JACIGK010000012">
    <property type="protein sequence ID" value="MBB4266318.1"/>
    <property type="molecule type" value="Genomic_DNA"/>
</dbReference>
<feature type="domain" description="DUF218" evidence="2">
    <location>
        <begin position="50"/>
        <end position="175"/>
    </location>
</feature>
<comment type="caution">
    <text evidence="3">The sequence shown here is derived from an EMBL/GenBank/DDBJ whole genome shotgun (WGS) entry which is preliminary data.</text>
</comment>
<keyword evidence="4" id="KW-1185">Reference proteome</keyword>
<gene>
    <name evidence="3" type="ORF">GGD89_001949</name>
</gene>
<dbReference type="Proteomes" id="UP000554286">
    <property type="component" value="Unassembled WGS sequence"/>
</dbReference>
<dbReference type="RefSeq" id="WP_246423009.1">
    <property type="nucleotide sequence ID" value="NZ_JACIGK010000012.1"/>
</dbReference>
<protein>
    <submittedName>
        <fullName evidence="3">Uncharacterized SAM-binding protein YcdF (DUF218 family)</fullName>
    </submittedName>
</protein>
<keyword evidence="1" id="KW-0812">Transmembrane</keyword>
<proteinExistence type="predicted"/>
<name>A0A7W6RD75_9PROT</name>
<dbReference type="AlphaFoldDB" id="A0A7W6RD75"/>
<dbReference type="Gene3D" id="3.40.50.620">
    <property type="entry name" value="HUPs"/>
    <property type="match status" value="1"/>
</dbReference>
<dbReference type="InterPro" id="IPR003848">
    <property type="entry name" value="DUF218"/>
</dbReference>
<dbReference type="Pfam" id="PF02698">
    <property type="entry name" value="DUF218"/>
    <property type="match status" value="1"/>
</dbReference>
<evidence type="ECO:0000313" key="4">
    <source>
        <dbReference type="Proteomes" id="UP000554286"/>
    </source>
</evidence>
<evidence type="ECO:0000259" key="2">
    <source>
        <dbReference type="Pfam" id="PF02698"/>
    </source>
</evidence>
<feature type="transmembrane region" description="Helical" evidence="1">
    <location>
        <begin position="12"/>
        <end position="35"/>
    </location>
</feature>
<dbReference type="InterPro" id="IPR014729">
    <property type="entry name" value="Rossmann-like_a/b/a_fold"/>
</dbReference>
<keyword evidence="1" id="KW-1133">Transmembrane helix</keyword>
<dbReference type="CDD" id="cd06259">
    <property type="entry name" value="YdcF-like"/>
    <property type="match status" value="1"/>
</dbReference>
<evidence type="ECO:0000313" key="3">
    <source>
        <dbReference type="EMBL" id="MBB4266318.1"/>
    </source>
</evidence>
<accession>A0A7W6RD75</accession>